<dbReference type="Proteomes" id="UP001519287">
    <property type="component" value="Unassembled WGS sequence"/>
</dbReference>
<reference evidence="2 3" key="1">
    <citation type="submission" date="2021-03" db="EMBL/GenBank/DDBJ databases">
        <title>Genomic Encyclopedia of Type Strains, Phase IV (KMG-IV): sequencing the most valuable type-strain genomes for metagenomic binning, comparative biology and taxonomic classification.</title>
        <authorList>
            <person name="Goeker M."/>
        </authorList>
    </citation>
    <scope>NUCLEOTIDE SEQUENCE [LARGE SCALE GENOMIC DNA]</scope>
    <source>
        <strain evidence="2 3">DSM 26048</strain>
    </source>
</reference>
<organism evidence="2 3">
    <name type="scientific">Paenibacillus eucommiae</name>
    <dbReference type="NCBI Taxonomy" id="1355755"/>
    <lineage>
        <taxon>Bacteria</taxon>
        <taxon>Bacillati</taxon>
        <taxon>Bacillota</taxon>
        <taxon>Bacilli</taxon>
        <taxon>Bacillales</taxon>
        <taxon>Paenibacillaceae</taxon>
        <taxon>Paenibacillus</taxon>
    </lineage>
</organism>
<sequence length="448" mass="49659">MKFGIAKEQITPQNPVYMHGFGSRTHKSEGVLEPLYMTATLMQADRSLLIVTIDALGSDRSFVVGIKDALKSAYGLAHEEVLINFSHTHHSVFLTGLDPSLRRGGYSIGQSGWAYDESELDYAEDEAYYVLLRDTLLRMVGSCYENLTEGELQMARGSSDFACSRRRPDGTGGVRWMPYYEGEIDKDLFILKLAGQAGEIRGIVYCYGCHTTAMGSDNYKFGNDFAGSVSARLEDRYPGAVAIFLQGCGGELKPRPGAVEDEFVSCDEESLHQVSNVLAQDIIALMEQGSFKTVQCQFRAELCDPLLYTEQLPASFYKTIAEDPQQDDFHRSAALRTVKAIENGTIKDRVPFYISLWQLDKDTSLIAMEGEVTTGYALKIKRLFGNGSMIVLGYTNGVFSYVPTRQIIGEGGYEAECNYYFGLHGPFIPEIEDIIIGQVAEGIGRMSK</sequence>
<name>A0ABS4IM49_9BACL</name>
<proteinExistence type="predicted"/>
<gene>
    <name evidence="2" type="ORF">J2Z66_000237</name>
</gene>
<feature type="domain" description="Neutral/alkaline non-lysosomal ceramidase N-terminal" evidence="1">
    <location>
        <begin position="3"/>
        <end position="267"/>
    </location>
</feature>
<evidence type="ECO:0000313" key="3">
    <source>
        <dbReference type="Proteomes" id="UP001519287"/>
    </source>
</evidence>
<dbReference type="Pfam" id="PF04734">
    <property type="entry name" value="Ceramidase_alk"/>
    <property type="match status" value="1"/>
</dbReference>
<comment type="caution">
    <text evidence="2">The sequence shown here is derived from an EMBL/GenBank/DDBJ whole genome shotgun (WGS) entry which is preliminary data.</text>
</comment>
<evidence type="ECO:0000313" key="2">
    <source>
        <dbReference type="EMBL" id="MBP1988642.1"/>
    </source>
</evidence>
<accession>A0ABS4IM49</accession>
<dbReference type="RefSeq" id="WP_209968822.1">
    <property type="nucleotide sequence ID" value="NZ_JAGGLB010000001.1"/>
</dbReference>
<protein>
    <recommendedName>
        <fullName evidence="1">Neutral/alkaline non-lysosomal ceramidase N-terminal domain-containing protein</fullName>
    </recommendedName>
</protein>
<evidence type="ECO:0000259" key="1">
    <source>
        <dbReference type="Pfam" id="PF04734"/>
    </source>
</evidence>
<dbReference type="InterPro" id="IPR031329">
    <property type="entry name" value="NEUT/ALK_ceramidase_N"/>
</dbReference>
<keyword evidence="3" id="KW-1185">Reference proteome</keyword>
<dbReference type="EMBL" id="JAGGLB010000001">
    <property type="protein sequence ID" value="MBP1988642.1"/>
    <property type="molecule type" value="Genomic_DNA"/>
</dbReference>